<gene>
    <name evidence="8" type="ORF">GOP47_0015295</name>
</gene>
<dbReference type="NCBIfam" id="TIGR02937">
    <property type="entry name" value="sigma70-ECF"/>
    <property type="match status" value="1"/>
</dbReference>
<evidence type="ECO:0000256" key="4">
    <source>
        <dbReference type="ARBA" id="ARBA00023125"/>
    </source>
</evidence>
<dbReference type="InterPro" id="IPR036388">
    <property type="entry name" value="WH-like_DNA-bd_sf"/>
</dbReference>
<dbReference type="InterPro" id="IPR007630">
    <property type="entry name" value="RNA_pol_sigma70_r4"/>
</dbReference>
<dbReference type="SUPFAM" id="SSF88659">
    <property type="entry name" value="Sigma3 and sigma4 domains of RNA polymerase sigma factors"/>
    <property type="match status" value="1"/>
</dbReference>
<dbReference type="CDD" id="cd06171">
    <property type="entry name" value="Sigma70_r4"/>
    <property type="match status" value="1"/>
</dbReference>
<comment type="similarity">
    <text evidence="1">Belongs to the sigma-70 factor family.</text>
</comment>
<dbReference type="GO" id="GO:0006352">
    <property type="term" value="P:DNA-templated transcription initiation"/>
    <property type="evidence" value="ECO:0007669"/>
    <property type="project" value="InterPro"/>
</dbReference>
<dbReference type="InterPro" id="IPR007627">
    <property type="entry name" value="RNA_pol_sigma70_r2"/>
</dbReference>
<evidence type="ECO:0000256" key="1">
    <source>
        <dbReference type="ARBA" id="ARBA00007788"/>
    </source>
</evidence>
<protein>
    <recommendedName>
        <fullName evidence="10">Sigma factor</fullName>
    </recommendedName>
</protein>
<dbReference type="InterPro" id="IPR013325">
    <property type="entry name" value="RNA_pol_sigma_r2"/>
</dbReference>
<reference evidence="8" key="1">
    <citation type="submission" date="2021-01" db="EMBL/GenBank/DDBJ databases">
        <title>Adiantum capillus-veneris genome.</title>
        <authorList>
            <person name="Fang Y."/>
            <person name="Liao Q."/>
        </authorList>
    </citation>
    <scope>NUCLEOTIDE SEQUENCE</scope>
    <source>
        <strain evidence="8">H3</strain>
        <tissue evidence="8">Leaf</tissue>
    </source>
</reference>
<evidence type="ECO:0000313" key="9">
    <source>
        <dbReference type="Proteomes" id="UP000886520"/>
    </source>
</evidence>
<keyword evidence="3" id="KW-0731">Sigma factor</keyword>
<dbReference type="GO" id="GO:0003677">
    <property type="term" value="F:DNA binding"/>
    <property type="evidence" value="ECO:0007669"/>
    <property type="project" value="UniProtKB-KW"/>
</dbReference>
<evidence type="ECO:0000259" key="7">
    <source>
        <dbReference type="Pfam" id="PF04545"/>
    </source>
</evidence>
<dbReference type="InterPro" id="IPR000943">
    <property type="entry name" value="RNA_pol_sigma70"/>
</dbReference>
<organism evidence="8 9">
    <name type="scientific">Adiantum capillus-veneris</name>
    <name type="common">Maidenhair fern</name>
    <dbReference type="NCBI Taxonomy" id="13818"/>
    <lineage>
        <taxon>Eukaryota</taxon>
        <taxon>Viridiplantae</taxon>
        <taxon>Streptophyta</taxon>
        <taxon>Embryophyta</taxon>
        <taxon>Tracheophyta</taxon>
        <taxon>Polypodiopsida</taxon>
        <taxon>Polypodiidae</taxon>
        <taxon>Polypodiales</taxon>
        <taxon>Pteridineae</taxon>
        <taxon>Pteridaceae</taxon>
        <taxon>Vittarioideae</taxon>
        <taxon>Adiantum</taxon>
    </lineage>
</organism>
<feature type="domain" description="RNA polymerase sigma-70 region 2" evidence="6">
    <location>
        <begin position="281"/>
        <end position="348"/>
    </location>
</feature>
<dbReference type="Gene3D" id="1.10.10.10">
    <property type="entry name" value="Winged helix-like DNA-binding domain superfamily/Winged helix DNA-binding domain"/>
    <property type="match status" value="1"/>
</dbReference>
<dbReference type="Gene3D" id="1.10.601.10">
    <property type="entry name" value="RNA Polymerase Primary Sigma Factor"/>
    <property type="match status" value="1"/>
</dbReference>
<dbReference type="AlphaFoldDB" id="A0A9D4ZBJ1"/>
<dbReference type="PRINTS" id="PR00046">
    <property type="entry name" value="SIGMA70FCT"/>
</dbReference>
<evidence type="ECO:0000256" key="5">
    <source>
        <dbReference type="ARBA" id="ARBA00023163"/>
    </source>
</evidence>
<dbReference type="SUPFAM" id="SSF88946">
    <property type="entry name" value="Sigma2 domain of RNA polymerase sigma factors"/>
    <property type="match status" value="1"/>
</dbReference>
<keyword evidence="5" id="KW-0804">Transcription</keyword>
<dbReference type="Pfam" id="PF04545">
    <property type="entry name" value="Sigma70_r4"/>
    <property type="match status" value="1"/>
</dbReference>
<evidence type="ECO:0000259" key="6">
    <source>
        <dbReference type="Pfam" id="PF04542"/>
    </source>
</evidence>
<accession>A0A9D4ZBJ1</accession>
<dbReference type="InterPro" id="IPR050239">
    <property type="entry name" value="Sigma-70_RNA_pol_init_factors"/>
</dbReference>
<dbReference type="GO" id="GO:0016987">
    <property type="term" value="F:sigma factor activity"/>
    <property type="evidence" value="ECO:0007669"/>
    <property type="project" value="UniProtKB-KW"/>
</dbReference>
<dbReference type="PANTHER" id="PTHR30603:SF14">
    <property type="entry name" value="RNA POLYMERASE SIGMA FACTOR SIGA"/>
    <property type="match status" value="1"/>
</dbReference>
<evidence type="ECO:0000313" key="8">
    <source>
        <dbReference type="EMBL" id="KAI5068994.1"/>
    </source>
</evidence>
<evidence type="ECO:0000256" key="3">
    <source>
        <dbReference type="ARBA" id="ARBA00023082"/>
    </source>
</evidence>
<dbReference type="Pfam" id="PF04542">
    <property type="entry name" value="Sigma70_r2"/>
    <property type="match status" value="1"/>
</dbReference>
<dbReference type="OrthoDB" id="2012130at2759"/>
<dbReference type="Proteomes" id="UP000886520">
    <property type="component" value="Chromosome 15"/>
</dbReference>
<feature type="domain" description="RNA polymerase sigma-70 region 4" evidence="7">
    <location>
        <begin position="456"/>
        <end position="503"/>
    </location>
</feature>
<keyword evidence="2" id="KW-0805">Transcription regulation</keyword>
<dbReference type="InterPro" id="IPR014284">
    <property type="entry name" value="RNA_pol_sigma-70_dom"/>
</dbReference>
<evidence type="ECO:0000256" key="2">
    <source>
        <dbReference type="ARBA" id="ARBA00023015"/>
    </source>
</evidence>
<proteinExistence type="inferred from homology"/>
<keyword evidence="9" id="KW-1185">Reference proteome</keyword>
<comment type="caution">
    <text evidence="8">The sequence shown here is derived from an EMBL/GenBank/DDBJ whole genome shotgun (WGS) entry which is preliminary data.</text>
</comment>
<keyword evidence="4" id="KW-0238">DNA-binding</keyword>
<sequence>MALASCKHIAKSPSASLPDRFSDEGRITFLERDYFERRRKSKGSRVAPDHAVKAPLSHSSAYLQAVSVGESISSERAQIRSDIECVEAEDSHVNFLTELNRSQLESQWACAEEAHHKKKSHEQGSFNVRLSARQRRILSRRRENGNWSAVQCLPFDRHVESFSPPSVIGMEPQCNMDAVSTCPPPLDLDTGKIRLPRSLGTVSTIGFMRGRANKELLTKDEEAQLSKKMKMGQNLRAVKKRLAKSLGYEPSEESVALCVKLSCRELQARLLEADQARDYMFLANLRLVVSVAKRYSSLGINLADLTQEGAAGLLRGLEKFDYTKGFKLSTYVHWWIRQGVTQALGQHSKTVRIPPYMYAKLTLIIRTMAKFREDGVPISVRSLSTALNMPEEIVSVALKATKKIVSLDKPKYWHDLSPDGDSMHNYVADPCFENNPWSIIDNMFLREHLDVLITSTLCKREQDIVRLYYGFEGQGISYHRIGLRLGLSRERVRQLENRALRKLVVAGRKMDLGVSLAC</sequence>
<name>A0A9D4ZBJ1_ADICA</name>
<dbReference type="InterPro" id="IPR013324">
    <property type="entry name" value="RNA_pol_sigma_r3/r4-like"/>
</dbReference>
<dbReference type="EMBL" id="JABFUD020000015">
    <property type="protein sequence ID" value="KAI5068994.1"/>
    <property type="molecule type" value="Genomic_DNA"/>
</dbReference>
<dbReference type="PANTHER" id="PTHR30603">
    <property type="entry name" value="RNA POLYMERASE SIGMA FACTOR RPO"/>
    <property type="match status" value="1"/>
</dbReference>
<evidence type="ECO:0008006" key="10">
    <source>
        <dbReference type="Google" id="ProtNLM"/>
    </source>
</evidence>